<dbReference type="InterPro" id="IPR036249">
    <property type="entry name" value="Thioredoxin-like_sf"/>
</dbReference>
<dbReference type="Proteomes" id="UP001213799">
    <property type="component" value="Unassembled WGS sequence"/>
</dbReference>
<dbReference type="SUPFAM" id="SSF51905">
    <property type="entry name" value="FAD/NAD(P)-binding domain"/>
    <property type="match status" value="1"/>
</dbReference>
<dbReference type="InterPro" id="IPR036188">
    <property type="entry name" value="FAD/NAD-bd_sf"/>
</dbReference>
<evidence type="ECO:0000259" key="6">
    <source>
        <dbReference type="Pfam" id="PF01494"/>
    </source>
</evidence>
<comment type="caution">
    <text evidence="8">The sequence shown here is derived from an EMBL/GenBank/DDBJ whole genome shotgun (WGS) entry which is preliminary data.</text>
</comment>
<dbReference type="Gene3D" id="3.50.50.60">
    <property type="entry name" value="FAD/NAD(P)-binding domain"/>
    <property type="match status" value="1"/>
</dbReference>
<feature type="domain" description="Phenol hydroxylase-like C-terminal dimerisation" evidence="7">
    <location>
        <begin position="435"/>
        <end position="645"/>
    </location>
</feature>
<comment type="similarity">
    <text evidence="1">Belongs to the PheA/TfdB FAD monooxygenase family.</text>
</comment>
<accession>A0AAD6DL69</accession>
<protein>
    <submittedName>
        <fullName evidence="8">Uncharacterized protein</fullName>
    </submittedName>
</protein>
<evidence type="ECO:0000256" key="4">
    <source>
        <dbReference type="ARBA" id="ARBA00023002"/>
    </source>
</evidence>
<dbReference type="InterPro" id="IPR002938">
    <property type="entry name" value="FAD-bd"/>
</dbReference>
<evidence type="ECO:0000256" key="2">
    <source>
        <dbReference type="ARBA" id="ARBA00022630"/>
    </source>
</evidence>
<dbReference type="InterPro" id="IPR038220">
    <property type="entry name" value="PHOX_C_sf"/>
</dbReference>
<dbReference type="GO" id="GO:0016709">
    <property type="term" value="F:oxidoreductase activity, acting on paired donors, with incorporation or reduction of molecular oxygen, NAD(P)H as one donor, and incorporation of one atom of oxygen"/>
    <property type="evidence" value="ECO:0007669"/>
    <property type="project" value="UniProtKB-ARBA"/>
</dbReference>
<keyword evidence="3" id="KW-0274">FAD</keyword>
<proteinExistence type="inferred from homology"/>
<dbReference type="PANTHER" id="PTHR43004">
    <property type="entry name" value="TRK SYSTEM POTASSIUM UPTAKE PROTEIN"/>
    <property type="match status" value="1"/>
</dbReference>
<sequence>MGDTVRTDVLIVGAGPAGLMAAAWMAQTGVQAMIIDQKSHHTRCGRADGLESRTLEILDSFGLADRVWAEANHTVEIALWGGTVDGKLQRQSVTANSQPGWSRFYESTLSQAKVEEYLMEYVRGRGNVEVRRETTPTTLEIDYDTIDDHSKFPIRMNLESMASLPKPYFNGMDTPGSDTSSEPYSDDSGYAGMDTVVEAKYIVGCDGAHSWLRKQLGLELEGESSSDFWGVLDIIPLTNFPDIRKRSIVKTKHGTLMMIPRERKLVRIYVELHPDVAARYREEQDGEVLMNEVEKIMWPYIMKTKHIDWSTAYTVGQRVCRKIGLHNRIFLAGDAIHTHSPKSGQGMNVSMQDTFNLGWKLASVIQGTLHPKILETYQQERLPVAERLIALDQRICRGMCSRRDVDNETSHGHFHEDHKRAMEQENSSASGLAVIYEPNLLVASTTPCVAGAKPANDEMALSHSKRSLATNIQVGARIPSMLIINQSDAQPCHLQQILPSTGQWNLIIFGADIANPRQMWRLSHLEETLGQPESVIQRLNNQASMTRRGVACVGMYLVHCADRLGIELQDLPTIFRPWTEDRGVDYSKVWVDEEAYHHTGGGQLYKSFGIGPEGCMVLLRPDQHLAFISDMDDVKGLERFLMSITPEECRAPEHC</sequence>
<dbReference type="SUPFAM" id="SSF52833">
    <property type="entry name" value="Thioredoxin-like"/>
    <property type="match status" value="1"/>
</dbReference>
<keyword evidence="2" id="KW-0285">Flavoprotein</keyword>
<feature type="domain" description="FAD-binding" evidence="6">
    <location>
        <begin position="192"/>
        <end position="389"/>
    </location>
</feature>
<dbReference type="GO" id="GO:0071949">
    <property type="term" value="F:FAD binding"/>
    <property type="evidence" value="ECO:0007669"/>
    <property type="project" value="InterPro"/>
</dbReference>
<dbReference type="Gene3D" id="3.40.30.20">
    <property type="match status" value="1"/>
</dbReference>
<feature type="region of interest" description="Disordered" evidence="5">
    <location>
        <begin position="167"/>
        <end position="186"/>
    </location>
</feature>
<keyword evidence="4" id="KW-0560">Oxidoreductase</keyword>
<evidence type="ECO:0000259" key="7">
    <source>
        <dbReference type="Pfam" id="PF07976"/>
    </source>
</evidence>
<dbReference type="InterPro" id="IPR050641">
    <property type="entry name" value="RIFMO-like"/>
</dbReference>
<gene>
    <name evidence="8" type="ORF">N7537_011146</name>
</gene>
<evidence type="ECO:0000313" key="9">
    <source>
        <dbReference type="Proteomes" id="UP001213799"/>
    </source>
</evidence>
<dbReference type="SUPFAM" id="SSF54373">
    <property type="entry name" value="FAD-linked reductases, C-terminal domain"/>
    <property type="match status" value="1"/>
</dbReference>
<evidence type="ECO:0000256" key="1">
    <source>
        <dbReference type="ARBA" id="ARBA00007801"/>
    </source>
</evidence>
<dbReference type="PANTHER" id="PTHR43004:SF13">
    <property type="entry name" value="FAD-BINDING DOMAIN-CONTAINING PROTEIN-RELATED"/>
    <property type="match status" value="1"/>
</dbReference>
<feature type="domain" description="FAD-binding" evidence="6">
    <location>
        <begin position="6"/>
        <end position="146"/>
    </location>
</feature>
<evidence type="ECO:0000256" key="3">
    <source>
        <dbReference type="ARBA" id="ARBA00022827"/>
    </source>
</evidence>
<keyword evidence="9" id="KW-1185">Reference proteome</keyword>
<dbReference type="AlphaFoldDB" id="A0AAD6DL69"/>
<evidence type="ECO:0000313" key="8">
    <source>
        <dbReference type="EMBL" id="KAJ5588468.1"/>
    </source>
</evidence>
<reference evidence="8" key="1">
    <citation type="journal article" date="2023" name="IMA Fungus">
        <title>Comparative genomic study of the Penicillium genus elucidates a diverse pangenome and 15 lateral gene transfer events.</title>
        <authorList>
            <person name="Petersen C."/>
            <person name="Sorensen T."/>
            <person name="Nielsen M.R."/>
            <person name="Sondergaard T.E."/>
            <person name="Sorensen J.L."/>
            <person name="Fitzpatrick D.A."/>
            <person name="Frisvad J.C."/>
            <person name="Nielsen K.L."/>
        </authorList>
    </citation>
    <scope>NUCLEOTIDE SEQUENCE</scope>
    <source>
        <strain evidence="8">IBT 12815</strain>
    </source>
</reference>
<dbReference type="Pfam" id="PF01494">
    <property type="entry name" value="FAD_binding_3"/>
    <property type="match status" value="2"/>
</dbReference>
<evidence type="ECO:0000256" key="5">
    <source>
        <dbReference type="SAM" id="MobiDB-lite"/>
    </source>
</evidence>
<dbReference type="CDD" id="cd02979">
    <property type="entry name" value="PHOX_C"/>
    <property type="match status" value="1"/>
</dbReference>
<dbReference type="InterPro" id="IPR012941">
    <property type="entry name" value="Phe_hydrox_C_dim_dom"/>
</dbReference>
<dbReference type="GeneID" id="81592442"/>
<reference evidence="8" key="2">
    <citation type="submission" date="2023-01" db="EMBL/GenBank/DDBJ databases">
        <authorList>
            <person name="Petersen C."/>
        </authorList>
    </citation>
    <scope>NUCLEOTIDE SEQUENCE</scope>
    <source>
        <strain evidence="8">IBT 12815</strain>
    </source>
</reference>
<organism evidence="8 9">
    <name type="scientific">Penicillium hordei</name>
    <dbReference type="NCBI Taxonomy" id="40994"/>
    <lineage>
        <taxon>Eukaryota</taxon>
        <taxon>Fungi</taxon>
        <taxon>Dikarya</taxon>
        <taxon>Ascomycota</taxon>
        <taxon>Pezizomycotina</taxon>
        <taxon>Eurotiomycetes</taxon>
        <taxon>Eurotiomycetidae</taxon>
        <taxon>Eurotiales</taxon>
        <taxon>Aspergillaceae</taxon>
        <taxon>Penicillium</taxon>
    </lineage>
</organism>
<dbReference type="RefSeq" id="XP_056747487.1">
    <property type="nucleotide sequence ID" value="XM_056902200.1"/>
</dbReference>
<dbReference type="Pfam" id="PF07976">
    <property type="entry name" value="Phe_hydrox_dim"/>
    <property type="match status" value="1"/>
</dbReference>
<name>A0AAD6DL69_9EURO</name>
<dbReference type="PRINTS" id="PR00420">
    <property type="entry name" value="RNGMNOXGNASE"/>
</dbReference>
<dbReference type="EMBL" id="JAQJAE010000006">
    <property type="protein sequence ID" value="KAJ5588468.1"/>
    <property type="molecule type" value="Genomic_DNA"/>
</dbReference>
<dbReference type="Gene3D" id="3.30.9.10">
    <property type="entry name" value="D-Amino Acid Oxidase, subunit A, domain 2"/>
    <property type="match status" value="1"/>
</dbReference>